<protein>
    <submittedName>
        <fullName evidence="1">Uncharacterized protein</fullName>
    </submittedName>
</protein>
<organism evidence="1 2">
    <name type="scientific">Hyaloperonospora arabidopsidis (strain Emoy2)</name>
    <name type="common">Downy mildew agent</name>
    <name type="synonym">Peronospora arabidopsidis</name>
    <dbReference type="NCBI Taxonomy" id="559515"/>
    <lineage>
        <taxon>Eukaryota</taxon>
        <taxon>Sar</taxon>
        <taxon>Stramenopiles</taxon>
        <taxon>Oomycota</taxon>
        <taxon>Peronosporomycetes</taxon>
        <taxon>Peronosporales</taxon>
        <taxon>Peronosporaceae</taxon>
        <taxon>Hyaloperonospora</taxon>
    </lineage>
</organism>
<dbReference type="InParanoid" id="M4BQQ2"/>
<sequence length="84" mass="9131">MTEPSASHRIAEFEQVVPRVVALLELGPVLRTVNQGRARSDQDAAYCRASGQAKLAWADRLVLLGIAAANLRRKSTGSQSSTRR</sequence>
<reference evidence="2" key="1">
    <citation type="journal article" date="2010" name="Science">
        <title>Signatures of adaptation to obligate biotrophy in the Hyaloperonospora arabidopsidis genome.</title>
        <authorList>
            <person name="Baxter L."/>
            <person name="Tripathy S."/>
            <person name="Ishaque N."/>
            <person name="Boot N."/>
            <person name="Cabral A."/>
            <person name="Kemen E."/>
            <person name="Thines M."/>
            <person name="Ah-Fong A."/>
            <person name="Anderson R."/>
            <person name="Badejoko W."/>
            <person name="Bittner-Eddy P."/>
            <person name="Boore J.L."/>
            <person name="Chibucos M.C."/>
            <person name="Coates M."/>
            <person name="Dehal P."/>
            <person name="Delehaunty K."/>
            <person name="Dong S."/>
            <person name="Downton P."/>
            <person name="Dumas B."/>
            <person name="Fabro G."/>
            <person name="Fronick C."/>
            <person name="Fuerstenberg S.I."/>
            <person name="Fulton L."/>
            <person name="Gaulin E."/>
            <person name="Govers F."/>
            <person name="Hughes L."/>
            <person name="Humphray S."/>
            <person name="Jiang R.H."/>
            <person name="Judelson H."/>
            <person name="Kamoun S."/>
            <person name="Kyung K."/>
            <person name="Meijer H."/>
            <person name="Minx P."/>
            <person name="Morris P."/>
            <person name="Nelson J."/>
            <person name="Phuntumart V."/>
            <person name="Qutob D."/>
            <person name="Rehmany A."/>
            <person name="Rougon-Cardoso A."/>
            <person name="Ryden P."/>
            <person name="Torto-Alalibo T."/>
            <person name="Studholme D."/>
            <person name="Wang Y."/>
            <person name="Win J."/>
            <person name="Wood J."/>
            <person name="Clifton S.W."/>
            <person name="Rogers J."/>
            <person name="Van den Ackerveken G."/>
            <person name="Jones J.D."/>
            <person name="McDowell J.M."/>
            <person name="Beynon J."/>
            <person name="Tyler B.M."/>
        </authorList>
    </citation>
    <scope>NUCLEOTIDE SEQUENCE [LARGE SCALE GENOMIC DNA]</scope>
    <source>
        <strain evidence="2">Emoy2</strain>
    </source>
</reference>
<accession>M4BQQ2</accession>
<name>M4BQQ2_HYAAE</name>
<dbReference type="HOGENOM" id="CLU_2532318_0_0_1"/>
<dbReference type="EnsemblProtists" id="HpaT808741">
    <property type="protein sequence ID" value="HpaP808741"/>
    <property type="gene ID" value="HpaG808741"/>
</dbReference>
<dbReference type="EMBL" id="JH598582">
    <property type="status" value="NOT_ANNOTATED_CDS"/>
    <property type="molecule type" value="Genomic_DNA"/>
</dbReference>
<dbReference type="Proteomes" id="UP000011713">
    <property type="component" value="Unassembled WGS sequence"/>
</dbReference>
<reference evidence="1" key="2">
    <citation type="submission" date="2015-06" db="UniProtKB">
        <authorList>
            <consortium name="EnsemblProtists"/>
        </authorList>
    </citation>
    <scope>IDENTIFICATION</scope>
    <source>
        <strain evidence="1">Emoy2</strain>
    </source>
</reference>
<evidence type="ECO:0000313" key="1">
    <source>
        <dbReference type="EnsemblProtists" id="HpaP808741"/>
    </source>
</evidence>
<evidence type="ECO:0000313" key="2">
    <source>
        <dbReference type="Proteomes" id="UP000011713"/>
    </source>
</evidence>
<dbReference type="AlphaFoldDB" id="M4BQQ2"/>
<dbReference type="VEuPathDB" id="FungiDB:HpaG808741"/>
<proteinExistence type="predicted"/>
<keyword evidence="2" id="KW-1185">Reference proteome</keyword>